<name>A0ABR8PV32_9CLOT</name>
<accession>A0ABR8PV32</accession>
<dbReference type="EMBL" id="JACSRA010000018">
    <property type="protein sequence ID" value="MBD7912017.1"/>
    <property type="molecule type" value="Genomic_DNA"/>
</dbReference>
<keyword evidence="2" id="KW-1185">Reference proteome</keyword>
<organism evidence="1 2">
    <name type="scientific">Clostridium cibarium</name>
    <dbReference type="NCBI Taxonomy" id="2762247"/>
    <lineage>
        <taxon>Bacteria</taxon>
        <taxon>Bacillati</taxon>
        <taxon>Bacillota</taxon>
        <taxon>Clostridia</taxon>
        <taxon>Eubacteriales</taxon>
        <taxon>Clostridiaceae</taxon>
        <taxon>Clostridium</taxon>
    </lineage>
</organism>
<evidence type="ECO:0000313" key="1">
    <source>
        <dbReference type="EMBL" id="MBD7912017.1"/>
    </source>
</evidence>
<gene>
    <name evidence="1" type="ORF">H9661_11675</name>
</gene>
<protein>
    <submittedName>
        <fullName evidence="1">Chloramphenicol resistance protein</fullName>
    </submittedName>
</protein>
<dbReference type="RefSeq" id="WP_191768903.1">
    <property type="nucleotide sequence ID" value="NZ_JACSRA010000018.1"/>
</dbReference>
<evidence type="ECO:0000313" key="2">
    <source>
        <dbReference type="Proteomes" id="UP000627781"/>
    </source>
</evidence>
<reference evidence="1 2" key="1">
    <citation type="submission" date="2020-08" db="EMBL/GenBank/DDBJ databases">
        <title>A Genomic Blueprint of the Chicken Gut Microbiome.</title>
        <authorList>
            <person name="Gilroy R."/>
            <person name="Ravi A."/>
            <person name="Getino M."/>
            <person name="Pursley I."/>
            <person name="Horton D.L."/>
            <person name="Alikhan N.-F."/>
            <person name="Baker D."/>
            <person name="Gharbi K."/>
            <person name="Hall N."/>
            <person name="Watson M."/>
            <person name="Adriaenssens E.M."/>
            <person name="Foster-Nyarko E."/>
            <person name="Jarju S."/>
            <person name="Secka A."/>
            <person name="Antonio M."/>
            <person name="Oren A."/>
            <person name="Chaudhuri R."/>
            <person name="La Ragione R.M."/>
            <person name="Hildebrand F."/>
            <person name="Pallen M.J."/>
        </authorList>
    </citation>
    <scope>NUCLEOTIDE SEQUENCE [LARGE SCALE GENOMIC DNA]</scope>
    <source>
        <strain evidence="1 2">Sa3CVN1</strain>
    </source>
</reference>
<comment type="caution">
    <text evidence="1">The sequence shown here is derived from an EMBL/GenBank/DDBJ whole genome shotgun (WGS) entry which is preliminary data.</text>
</comment>
<sequence length="142" mass="16874">MTIIESLRLLIKDCPYLQEFNKGINNENKDNTSCLYELEEIPTEPILKKYVNGDSINQYEFMFITKEAYEKEVIKNLIESEFDKHLISWLRKIVNNKNLLELDSNRQIQNIEASLTAEALKKENLKEQYQIKFRLTYYDGGR</sequence>
<proteinExistence type="predicted"/>
<dbReference type="Proteomes" id="UP000627781">
    <property type="component" value="Unassembled WGS sequence"/>
</dbReference>